<dbReference type="Pfam" id="PF00440">
    <property type="entry name" value="TetR_N"/>
    <property type="match status" value="1"/>
</dbReference>
<evidence type="ECO:0000313" key="7">
    <source>
        <dbReference type="EMBL" id="ABE36228.1"/>
    </source>
</evidence>
<name>Q13I61_PARXL</name>
<dbReference type="Proteomes" id="UP000001817">
    <property type="component" value="Chromosome 3"/>
</dbReference>
<dbReference type="PANTHER" id="PTHR30055">
    <property type="entry name" value="HTH-TYPE TRANSCRIPTIONAL REGULATOR RUTR"/>
    <property type="match status" value="1"/>
</dbReference>
<dbReference type="STRING" id="266265.Bxe_C0306"/>
<dbReference type="InterPro" id="IPR009057">
    <property type="entry name" value="Homeodomain-like_sf"/>
</dbReference>
<keyword evidence="8" id="KW-1185">Reference proteome</keyword>
<sequence>MEEGSNISRRRRTALTEGSADYKLKRDEIVQAAVKLFKEKGYKSTTLSDIAKRAGLDRATVYYYVGSKEELFHEAVKGILDENVIEAERLLRVTTMGPREKLERLIERLMTSYEENYPHVYVYIQEEMFEVEGERTPWAKQMVRQTRRFESAVSTLLDQGVTQGIFRDDIPVRLAANAIFGMFNWTHRWFKPGGKQTARHVASAFCKIFFDGMQDAKQP</sequence>
<dbReference type="PRINTS" id="PR00455">
    <property type="entry name" value="HTHTETR"/>
</dbReference>
<feature type="domain" description="HTH tetR-type" evidence="6">
    <location>
        <begin position="23"/>
        <end position="83"/>
    </location>
</feature>
<dbReference type="SUPFAM" id="SSF46689">
    <property type="entry name" value="Homeodomain-like"/>
    <property type="match status" value="1"/>
</dbReference>
<dbReference type="InterPro" id="IPR036271">
    <property type="entry name" value="Tet_transcr_reg_TetR-rel_C_sf"/>
</dbReference>
<evidence type="ECO:0000256" key="4">
    <source>
        <dbReference type="ARBA" id="ARBA00023163"/>
    </source>
</evidence>
<accession>Q13I61</accession>
<reference evidence="7 8" key="1">
    <citation type="journal article" date="2006" name="Proc. Natl. Acad. Sci. U.S.A.">
        <title>Burkholderia xenovorans LB400 harbors a multi-replicon, 9.73-Mbp genome shaped for versatility.</title>
        <authorList>
            <person name="Chain P.S."/>
            <person name="Denef V.J."/>
            <person name="Konstantinidis K.T."/>
            <person name="Vergez L.M."/>
            <person name="Agullo L."/>
            <person name="Reyes V.L."/>
            <person name="Hauser L."/>
            <person name="Cordova M."/>
            <person name="Gomez L."/>
            <person name="Gonzalez M."/>
            <person name="Land M."/>
            <person name="Lao V."/>
            <person name="Larimer F."/>
            <person name="LiPuma J.J."/>
            <person name="Mahenthiralingam E."/>
            <person name="Malfatti S.A."/>
            <person name="Marx C.J."/>
            <person name="Parnell J.J."/>
            <person name="Ramette A."/>
            <person name="Richardson P."/>
            <person name="Seeger M."/>
            <person name="Smith D."/>
            <person name="Spilker T."/>
            <person name="Sul W.J."/>
            <person name="Tsoi T.V."/>
            <person name="Ulrich L.E."/>
            <person name="Zhulin I.B."/>
            <person name="Tiedje J.M."/>
        </authorList>
    </citation>
    <scope>NUCLEOTIDE SEQUENCE [LARGE SCALE GENOMIC DNA]</scope>
    <source>
        <strain evidence="7 8">LB400</strain>
    </source>
</reference>
<dbReference type="PATRIC" id="fig|266265.5.peg.8085"/>
<evidence type="ECO:0000256" key="1">
    <source>
        <dbReference type="ARBA" id="ARBA00022491"/>
    </source>
</evidence>
<dbReference type="GO" id="GO:0000976">
    <property type="term" value="F:transcription cis-regulatory region binding"/>
    <property type="evidence" value="ECO:0007669"/>
    <property type="project" value="TreeGrafter"/>
</dbReference>
<dbReference type="KEGG" id="bxe:Bxe_C0306"/>
<dbReference type="GO" id="GO:0003700">
    <property type="term" value="F:DNA-binding transcription factor activity"/>
    <property type="evidence" value="ECO:0007669"/>
    <property type="project" value="TreeGrafter"/>
</dbReference>
<dbReference type="KEGG" id="bxb:DR64_8128"/>
<evidence type="ECO:0000256" key="2">
    <source>
        <dbReference type="ARBA" id="ARBA00023015"/>
    </source>
</evidence>
<feature type="DNA-binding region" description="H-T-H motif" evidence="5">
    <location>
        <begin position="46"/>
        <end position="65"/>
    </location>
</feature>
<dbReference type="Gene3D" id="1.10.357.10">
    <property type="entry name" value="Tetracycline Repressor, domain 2"/>
    <property type="match status" value="1"/>
</dbReference>
<evidence type="ECO:0000259" key="6">
    <source>
        <dbReference type="PROSITE" id="PS50977"/>
    </source>
</evidence>
<dbReference type="Pfam" id="PF17932">
    <property type="entry name" value="TetR_C_24"/>
    <property type="match status" value="1"/>
</dbReference>
<dbReference type="SUPFAM" id="SSF48498">
    <property type="entry name" value="Tetracyclin repressor-like, C-terminal domain"/>
    <property type="match status" value="1"/>
</dbReference>
<protein>
    <submittedName>
        <fullName evidence="7">Transcriptional regulator, TetR family</fullName>
    </submittedName>
</protein>
<proteinExistence type="predicted"/>
<keyword evidence="2" id="KW-0805">Transcription regulation</keyword>
<evidence type="ECO:0000256" key="5">
    <source>
        <dbReference type="PROSITE-ProRule" id="PRU00335"/>
    </source>
</evidence>
<dbReference type="InterPro" id="IPR041490">
    <property type="entry name" value="KstR2_TetR_C"/>
</dbReference>
<dbReference type="eggNOG" id="COG1309">
    <property type="taxonomic scope" value="Bacteria"/>
</dbReference>
<keyword evidence="1" id="KW-0678">Repressor</keyword>
<dbReference type="PANTHER" id="PTHR30055:SF175">
    <property type="entry name" value="HTH-TYPE TRANSCRIPTIONAL REPRESSOR KSTR2"/>
    <property type="match status" value="1"/>
</dbReference>
<gene>
    <name evidence="7" type="ORF">Bxe_C0306</name>
</gene>
<dbReference type="InterPro" id="IPR001647">
    <property type="entry name" value="HTH_TetR"/>
</dbReference>
<organism evidence="7 8">
    <name type="scientific">Paraburkholderia xenovorans (strain LB400)</name>
    <dbReference type="NCBI Taxonomy" id="266265"/>
    <lineage>
        <taxon>Bacteria</taxon>
        <taxon>Pseudomonadati</taxon>
        <taxon>Pseudomonadota</taxon>
        <taxon>Betaproteobacteria</taxon>
        <taxon>Burkholderiales</taxon>
        <taxon>Burkholderiaceae</taxon>
        <taxon>Paraburkholderia</taxon>
    </lineage>
</organism>
<dbReference type="InterPro" id="IPR050109">
    <property type="entry name" value="HTH-type_TetR-like_transc_reg"/>
</dbReference>
<dbReference type="OrthoDB" id="5523834at2"/>
<dbReference type="PROSITE" id="PS50977">
    <property type="entry name" value="HTH_TETR_2"/>
    <property type="match status" value="1"/>
</dbReference>
<dbReference type="EMBL" id="CP000272">
    <property type="protein sequence ID" value="ABE36228.1"/>
    <property type="molecule type" value="Genomic_DNA"/>
</dbReference>
<dbReference type="Gene3D" id="1.10.10.60">
    <property type="entry name" value="Homeodomain-like"/>
    <property type="match status" value="1"/>
</dbReference>
<evidence type="ECO:0000313" key="8">
    <source>
        <dbReference type="Proteomes" id="UP000001817"/>
    </source>
</evidence>
<dbReference type="AlphaFoldDB" id="Q13I61"/>
<dbReference type="RefSeq" id="WP_011493488.1">
    <property type="nucleotide sequence ID" value="NC_007953.1"/>
</dbReference>
<keyword evidence="4" id="KW-0804">Transcription</keyword>
<keyword evidence="3 5" id="KW-0238">DNA-binding</keyword>
<evidence type="ECO:0000256" key="3">
    <source>
        <dbReference type="ARBA" id="ARBA00023125"/>
    </source>
</evidence>